<proteinExistence type="predicted"/>
<gene>
    <name evidence="1" type="ORF">EXN66_Car001155</name>
</gene>
<reference evidence="2" key="2">
    <citation type="submission" date="2019-02" db="EMBL/GenBank/DDBJ databases">
        <title>Opniocepnalus argus Var Kimnra genome.</title>
        <authorList>
            <person name="Zhou C."/>
            <person name="Xiao S."/>
        </authorList>
    </citation>
    <scope>NUCLEOTIDE SEQUENCE [LARGE SCALE GENOMIC DNA]</scope>
</reference>
<protein>
    <submittedName>
        <fullName evidence="1">Uncharacterized protein</fullName>
    </submittedName>
</protein>
<dbReference type="EMBL" id="CM015712">
    <property type="protein sequence ID" value="KAF3707982.1"/>
    <property type="molecule type" value="Genomic_DNA"/>
</dbReference>
<accession>A0A6G1QZA9</accession>
<keyword evidence="2" id="KW-1185">Reference proteome</keyword>
<reference evidence="1 2" key="1">
    <citation type="submission" date="2019-02" db="EMBL/GenBank/DDBJ databases">
        <title>Opniocepnalus argus genome.</title>
        <authorList>
            <person name="Zhou C."/>
            <person name="Xiao S."/>
        </authorList>
    </citation>
    <scope>NUCLEOTIDE SEQUENCE [LARGE SCALE GENOMIC DNA]</scope>
    <source>
        <strain evidence="1">OARG1902GOOAL</strain>
        <tissue evidence="1">Muscle</tissue>
    </source>
</reference>
<name>A0A6G1QZA9_CHAAH</name>
<dbReference type="Proteomes" id="UP000503349">
    <property type="component" value="Chromosome 1"/>
</dbReference>
<evidence type="ECO:0000313" key="2">
    <source>
        <dbReference type="Proteomes" id="UP000503349"/>
    </source>
</evidence>
<sequence length="49" mass="5655">MLLFIHTYTTIVVAAGQGAHLTHREQLVVQCLAQRTLRHVARRDKYSNH</sequence>
<evidence type="ECO:0000313" key="1">
    <source>
        <dbReference type="EMBL" id="KAF3707982.1"/>
    </source>
</evidence>
<dbReference type="AlphaFoldDB" id="A0A6G1QZA9"/>
<organism evidence="1 2">
    <name type="scientific">Channa argus</name>
    <name type="common">Northern snakehead</name>
    <name type="synonym">Ophicephalus argus</name>
    <dbReference type="NCBI Taxonomy" id="215402"/>
    <lineage>
        <taxon>Eukaryota</taxon>
        <taxon>Metazoa</taxon>
        <taxon>Chordata</taxon>
        <taxon>Craniata</taxon>
        <taxon>Vertebrata</taxon>
        <taxon>Euteleostomi</taxon>
        <taxon>Actinopterygii</taxon>
        <taxon>Neopterygii</taxon>
        <taxon>Teleostei</taxon>
        <taxon>Neoteleostei</taxon>
        <taxon>Acanthomorphata</taxon>
        <taxon>Anabantaria</taxon>
        <taxon>Anabantiformes</taxon>
        <taxon>Channoidei</taxon>
        <taxon>Channidae</taxon>
        <taxon>Channa</taxon>
    </lineage>
</organism>